<dbReference type="GO" id="GO:0015031">
    <property type="term" value="P:protein transport"/>
    <property type="evidence" value="ECO:0007669"/>
    <property type="project" value="UniProtKB-KW"/>
</dbReference>
<dbReference type="PROSITE" id="PS51796">
    <property type="entry name" value="MSS4"/>
    <property type="match status" value="1"/>
</dbReference>
<dbReference type="InterPro" id="IPR007515">
    <property type="entry name" value="Mss4"/>
</dbReference>
<dbReference type="GO" id="GO:0006892">
    <property type="term" value="P:post-Golgi vesicle-mediated transport"/>
    <property type="evidence" value="ECO:0007669"/>
    <property type="project" value="TreeGrafter"/>
</dbReference>
<dbReference type="GO" id="GO:0007264">
    <property type="term" value="P:small GTPase-mediated signal transduction"/>
    <property type="evidence" value="ECO:0007669"/>
    <property type="project" value="InterPro"/>
</dbReference>
<evidence type="ECO:0000313" key="4">
    <source>
        <dbReference type="EMBL" id="CAB4254361.1"/>
    </source>
</evidence>
<sequence>MSKAVCAFEACGCKIITINDANIISLPNTALDTFRLMRHRKEVEQDNNKNSDFLIVGDVWDFDNIGVSRDIPATNITDVTEGSLITADDFVFSHEDKIWTITKCVKYLICADCDKGPIGMVCEIADKSTGSDKKIVHMLSLKSVTH</sequence>
<organism evidence="4 5">
    <name type="scientific">Maudiozyma barnettii</name>
    <dbReference type="NCBI Taxonomy" id="61262"/>
    <lineage>
        <taxon>Eukaryota</taxon>
        <taxon>Fungi</taxon>
        <taxon>Dikarya</taxon>
        <taxon>Ascomycota</taxon>
        <taxon>Saccharomycotina</taxon>
        <taxon>Saccharomycetes</taxon>
        <taxon>Saccharomycetales</taxon>
        <taxon>Saccharomycetaceae</taxon>
        <taxon>Maudiozyma</taxon>
    </lineage>
</organism>
<dbReference type="SUPFAM" id="SSF51316">
    <property type="entry name" value="Mss4-like"/>
    <property type="match status" value="1"/>
</dbReference>
<dbReference type="AlphaFoldDB" id="A0A8H2VF67"/>
<comment type="caution">
    <text evidence="4">The sequence shown here is derived from an EMBL/GenBank/DDBJ whole genome shotgun (WGS) entry which is preliminary data.</text>
</comment>
<dbReference type="InterPro" id="IPR011057">
    <property type="entry name" value="Mss4-like_sf"/>
</dbReference>
<dbReference type="EMBL" id="CAEFZW010000004">
    <property type="protein sequence ID" value="CAB4254361.1"/>
    <property type="molecule type" value="Genomic_DNA"/>
</dbReference>
<name>A0A8H2VF67_9SACH</name>
<dbReference type="Gene3D" id="2.170.150.10">
    <property type="entry name" value="Metal Binding Protein, Guanine Nucleotide Exchange Factor, Chain A"/>
    <property type="match status" value="1"/>
</dbReference>
<evidence type="ECO:0000313" key="5">
    <source>
        <dbReference type="Proteomes" id="UP000644660"/>
    </source>
</evidence>
<dbReference type="GeneID" id="64857352"/>
<dbReference type="GO" id="GO:0005829">
    <property type="term" value="C:cytosol"/>
    <property type="evidence" value="ECO:0007669"/>
    <property type="project" value="TreeGrafter"/>
</dbReference>
<reference evidence="4 5" key="1">
    <citation type="submission" date="2020-05" db="EMBL/GenBank/DDBJ databases">
        <authorList>
            <person name="Casaregola S."/>
            <person name="Devillers H."/>
            <person name="Grondin C."/>
        </authorList>
    </citation>
    <scope>NUCLEOTIDE SEQUENCE [LARGE SCALE GENOMIC DNA]</scope>
    <source>
        <strain evidence="4 5">CLIB 1767</strain>
    </source>
</reference>
<dbReference type="Proteomes" id="UP000644660">
    <property type="component" value="Unassembled WGS sequence"/>
</dbReference>
<dbReference type="InterPro" id="IPR011323">
    <property type="entry name" value="Mss4/transl-control_tumour"/>
</dbReference>
<keyword evidence="1" id="KW-0813">Transport</keyword>
<accession>A0A8H2VF67</accession>
<keyword evidence="5" id="KW-1185">Reference proteome</keyword>
<evidence type="ECO:0000256" key="2">
    <source>
        <dbReference type="ARBA" id="ARBA00022658"/>
    </source>
</evidence>
<protein>
    <submittedName>
        <fullName evidence="4">Similar to Saccharomyces cerevisiae YPR017C DSS4 Guanine nucleotide dissociation stimulator for Sec4p, functions in the post-Golgi secretory pathway</fullName>
    </submittedName>
</protein>
<dbReference type="GO" id="GO:0008270">
    <property type="term" value="F:zinc ion binding"/>
    <property type="evidence" value="ECO:0007669"/>
    <property type="project" value="TreeGrafter"/>
</dbReference>
<keyword evidence="3" id="KW-0653">Protein transport</keyword>
<dbReference type="GO" id="GO:0005085">
    <property type="term" value="F:guanyl-nucleotide exchange factor activity"/>
    <property type="evidence" value="ECO:0007669"/>
    <property type="project" value="UniProtKB-KW"/>
</dbReference>
<dbReference type="OrthoDB" id="30840at2759"/>
<evidence type="ECO:0000256" key="1">
    <source>
        <dbReference type="ARBA" id="ARBA00022448"/>
    </source>
</evidence>
<evidence type="ECO:0000256" key="3">
    <source>
        <dbReference type="ARBA" id="ARBA00022927"/>
    </source>
</evidence>
<dbReference type="GO" id="GO:0016020">
    <property type="term" value="C:membrane"/>
    <property type="evidence" value="ECO:0007669"/>
    <property type="project" value="TreeGrafter"/>
</dbReference>
<dbReference type="RefSeq" id="XP_041406205.1">
    <property type="nucleotide sequence ID" value="XM_041550271.1"/>
</dbReference>
<proteinExistence type="predicted"/>
<dbReference type="Pfam" id="PF04421">
    <property type="entry name" value="Mss4"/>
    <property type="match status" value="1"/>
</dbReference>
<keyword evidence="2" id="KW-0344">Guanine-nucleotide releasing factor</keyword>
<dbReference type="PANTHER" id="PTHR13276:SF0">
    <property type="entry name" value="GUANINE NUCLEOTIDE EXCHANGE FACTOR MSS4"/>
    <property type="match status" value="1"/>
</dbReference>
<dbReference type="PANTHER" id="PTHR13276">
    <property type="entry name" value="GUANINE NUCLEOTIDE EXCHANGE FACTOR MSS4"/>
    <property type="match status" value="1"/>
</dbReference>
<gene>
    <name evidence="4" type="ORF">KABA2_04S04510</name>
</gene>